<evidence type="ECO:0000313" key="3">
    <source>
        <dbReference type="EMBL" id="CAA7261839.1"/>
    </source>
</evidence>
<feature type="compositionally biased region" description="Basic and acidic residues" evidence="2">
    <location>
        <begin position="589"/>
        <end position="600"/>
    </location>
</feature>
<feature type="region of interest" description="Disordered" evidence="2">
    <location>
        <begin position="895"/>
        <end position="1324"/>
    </location>
</feature>
<feature type="compositionally biased region" description="Basic residues" evidence="2">
    <location>
        <begin position="493"/>
        <end position="502"/>
    </location>
</feature>
<feature type="region of interest" description="Disordered" evidence="2">
    <location>
        <begin position="655"/>
        <end position="679"/>
    </location>
</feature>
<feature type="compositionally biased region" description="Low complexity" evidence="2">
    <location>
        <begin position="338"/>
        <end position="368"/>
    </location>
</feature>
<accession>A0A8S0XGM1</accession>
<sequence length="1357" mass="144218">MAVQDVEYRQADTQSSFLGALGMLSSSHSSVDFAGKVDLTGQAHSSPCRITHCLSVPEITDVAVHDVLGTIISSWTPNRLSRTLLEQVPLPRLTPTQPSVFSLATHVLKAQLVNLTSRLRSLEAENSSLNKDNTTIMAENSNLRCTNTILVSDLSTLNGELTKLRENNEKAIQTDKFKEDEANLQEDAWLDRKNSEPSPPMSEADLTLVDRSFATHDFEFLEDATTNLTKNFETKESHQDEQHRNVLNLASISTSPSTVMSSSTSTNTKTNTAATAAKEPLINVRINRPRSRTYPIPTLRRIATKTQQQPIRIPSAVKEIHKRKASSSRKLTTSHIRSSTLSPSDSASPSTSTSMVSSFSVSLNSGFSFKDQDKDRIHTDAKSRATMKTMKLKSKSSEDQAPGSENEKGVSTPPSSPTPHLRISPTLDTPGSHRTSPGSGSDFVKPLSLKPQKLNVPSPTRVARATVPASPIPRPPRSPHRPVSTLRIPLRSPARRRSRSTSRTRNANTSSTTNTPAKKRPALQALDVNASKPRVANGSKTMPPKVKPLRPKRSAKDLGKRRGVILTERLQGLASPTKDADGTKTSPHPLKDVAPAKRQDSCQTALASTNSVSTDSLQTELASVDSMCSVVRTDGHSSEDAYSDLDGDRKVKDAQLNVKRHDKPDSDKQQDNNPKDMATDNAASAKLCSSVLASLERICAAFSGSDLGSLEMTISEEGEGVVEEDVFESAVVGGGGAKKTGEEQSQTVTKERQVAVAAESAGAGVDEDSEDQEGDETLRIAASDLSRTVGLSRSLSLLPQIRRALMLESECGDSEEEDLDLDLDSQLKSTTDTTEDFFADSARASACRPSTPATKSKSRISVRSMIWSASTVSGSTPRRAPDLSPAKLLAYDKPSPSILSSSSSSSTSLASQSSSSDASVGSPTTFSPRARKLSRSKLQLPPMVLGSTAPRVGHVACASPPRPSNQTEPVERPKIGGSRSGVSPRSKDPASSAIARSPRSPPCSSSGNLKTVPSPSKAQIKTSPKKTATQRSPPRKSAIAAPRPVIFPVRKPQNPAKTGTEPRVSIGRNLLRHLPIGASTKITKPASKPPIAPAPAASAAQKSFLAPPTALLAPPSPETQIRSQTQAQTKPRSHTVNTISPLSPALSTPSQQALDDAAAAKKPRSNTVNTYSPVRSSPLAQSVVNAVRASRDSMSMRMRGKPGGTGGDGVGRTPGGQVPPVVSPTTLTVPSANTSPSAAPTTKGGTAPLRIAKKTAVAHAKPSTPAPPPASPQMSTASTTKRLQPPATSPNKVHLHPDDEAPPTAAFMRPKASAPSKDNIRTKRMTNSIAPLIPNWSPGAAPARCKGIFRNSLSMVR</sequence>
<dbReference type="Proteomes" id="UP000467700">
    <property type="component" value="Unassembled WGS sequence"/>
</dbReference>
<organism evidence="3 4">
    <name type="scientific">Cyclocybe aegerita</name>
    <name type="common">Black poplar mushroom</name>
    <name type="synonym">Agrocybe aegerita</name>
    <dbReference type="NCBI Taxonomy" id="1973307"/>
    <lineage>
        <taxon>Eukaryota</taxon>
        <taxon>Fungi</taxon>
        <taxon>Dikarya</taxon>
        <taxon>Basidiomycota</taxon>
        <taxon>Agaricomycotina</taxon>
        <taxon>Agaricomycetes</taxon>
        <taxon>Agaricomycetidae</taxon>
        <taxon>Agaricales</taxon>
        <taxon>Agaricineae</taxon>
        <taxon>Bolbitiaceae</taxon>
        <taxon>Cyclocybe</taxon>
    </lineage>
</organism>
<name>A0A8S0XGM1_CYCAE</name>
<evidence type="ECO:0000313" key="4">
    <source>
        <dbReference type="Proteomes" id="UP000467700"/>
    </source>
</evidence>
<feature type="compositionally biased region" description="Low complexity" evidence="2">
    <location>
        <begin position="895"/>
        <end position="922"/>
    </location>
</feature>
<feature type="compositionally biased region" description="Polar residues" evidence="2">
    <location>
        <begin position="1118"/>
        <end position="1150"/>
    </location>
</feature>
<feature type="compositionally biased region" description="Basic and acidic residues" evidence="2">
    <location>
        <begin position="370"/>
        <end position="383"/>
    </location>
</feature>
<feature type="compositionally biased region" description="Low complexity" evidence="2">
    <location>
        <begin position="989"/>
        <end position="1006"/>
    </location>
</feature>
<evidence type="ECO:0000256" key="2">
    <source>
        <dbReference type="SAM" id="MobiDB-lite"/>
    </source>
</evidence>
<feature type="compositionally biased region" description="Low complexity" evidence="2">
    <location>
        <begin position="503"/>
        <end position="516"/>
    </location>
</feature>
<proteinExistence type="predicted"/>
<dbReference type="OrthoDB" id="3069649at2759"/>
<reference evidence="3 4" key="1">
    <citation type="submission" date="2020-01" db="EMBL/GenBank/DDBJ databases">
        <authorList>
            <person name="Gupta K D."/>
        </authorList>
    </citation>
    <scope>NUCLEOTIDE SEQUENCE [LARGE SCALE GENOMIC DNA]</scope>
</reference>
<feature type="coiled-coil region" evidence="1">
    <location>
        <begin position="105"/>
        <end position="174"/>
    </location>
</feature>
<keyword evidence="4" id="KW-1185">Reference proteome</keyword>
<feature type="region of interest" description="Disordered" evidence="2">
    <location>
        <begin position="254"/>
        <end position="276"/>
    </location>
</feature>
<dbReference type="EMBL" id="CACVBS010000034">
    <property type="protein sequence ID" value="CAA7261839.1"/>
    <property type="molecule type" value="Genomic_DNA"/>
</dbReference>
<evidence type="ECO:0000256" key="1">
    <source>
        <dbReference type="SAM" id="Coils"/>
    </source>
</evidence>
<feature type="region of interest" description="Disordered" evidence="2">
    <location>
        <begin position="289"/>
        <end position="615"/>
    </location>
</feature>
<protein>
    <submittedName>
        <fullName evidence="3">Uncharacterized protein</fullName>
    </submittedName>
</protein>
<feature type="compositionally biased region" description="Polar residues" evidence="2">
    <location>
        <begin position="601"/>
        <end position="615"/>
    </location>
</feature>
<comment type="caution">
    <text evidence="3">The sequence shown here is derived from an EMBL/GenBank/DDBJ whole genome shotgun (WGS) entry which is preliminary data.</text>
</comment>
<feature type="compositionally biased region" description="Gly residues" evidence="2">
    <location>
        <begin position="1201"/>
        <end position="1214"/>
    </location>
</feature>
<feature type="compositionally biased region" description="Polar residues" evidence="2">
    <location>
        <begin position="1165"/>
        <end position="1184"/>
    </location>
</feature>
<feature type="compositionally biased region" description="Polar residues" evidence="2">
    <location>
        <begin position="426"/>
        <end position="439"/>
    </location>
</feature>
<feature type="compositionally biased region" description="Basic and acidic residues" evidence="2">
    <location>
        <begin position="662"/>
        <end position="678"/>
    </location>
</feature>
<feature type="compositionally biased region" description="Polar residues" evidence="2">
    <location>
        <begin position="1007"/>
        <end position="1032"/>
    </location>
</feature>
<feature type="compositionally biased region" description="Polar residues" evidence="2">
    <location>
        <begin position="328"/>
        <end position="337"/>
    </location>
</feature>
<keyword evidence="1" id="KW-0175">Coiled coil</keyword>
<gene>
    <name evidence="3" type="ORF">AAE3_LOCUS3892</name>
</gene>
<feature type="compositionally biased region" description="Polar residues" evidence="2">
    <location>
        <begin position="1232"/>
        <end position="1244"/>
    </location>
</feature>
<feature type="compositionally biased region" description="Low complexity" evidence="2">
    <location>
        <begin position="1094"/>
        <end position="1113"/>
    </location>
</feature>
<feature type="compositionally biased region" description="Low complexity" evidence="2">
    <location>
        <begin position="1215"/>
        <end position="1231"/>
    </location>
</feature>